<reference evidence="1" key="1">
    <citation type="submission" date="2020-03" db="EMBL/GenBank/DDBJ databases">
        <title>The deep terrestrial virosphere.</title>
        <authorList>
            <person name="Holmfeldt K."/>
            <person name="Nilsson E."/>
            <person name="Simone D."/>
            <person name="Lopez-Fernandez M."/>
            <person name="Wu X."/>
            <person name="de Brujin I."/>
            <person name="Lundin D."/>
            <person name="Andersson A."/>
            <person name="Bertilsson S."/>
            <person name="Dopson M."/>
        </authorList>
    </citation>
    <scope>NUCLEOTIDE SEQUENCE</scope>
    <source>
        <strain evidence="1">MM415B03029</strain>
    </source>
</reference>
<organism evidence="1">
    <name type="scientific">viral metagenome</name>
    <dbReference type="NCBI Taxonomy" id="1070528"/>
    <lineage>
        <taxon>unclassified sequences</taxon>
        <taxon>metagenomes</taxon>
        <taxon>organismal metagenomes</taxon>
    </lineage>
</organism>
<dbReference type="EMBL" id="MT142689">
    <property type="protein sequence ID" value="QJA87220.1"/>
    <property type="molecule type" value="Genomic_DNA"/>
</dbReference>
<proteinExistence type="predicted"/>
<protein>
    <submittedName>
        <fullName evidence="1">Uncharacterized protein</fullName>
    </submittedName>
</protein>
<gene>
    <name evidence="1" type="ORF">MM415B03029_0010</name>
</gene>
<dbReference type="AlphaFoldDB" id="A0A6M3KZ04"/>
<sequence>MAGNWNVERIYNHGEGIFRVSDRFYPEFPPGAVWDALNCVYENEADNPETMRGASFLGATAMGGAVTGLFDVDSGTKLVASCSDGKFYEYSGTDWAAAGTGTRKASNTTTATLRWSACMFYGATTSKDLLIAANGTDAPVKYEATSGWTTLTDAPATGNFPVSWMGRLWLFSGDIAYASAPNNCEGWTIAGGAKQMPVARGQDGSITGAAAFGDCILVFKRSSVYRIRPTQTFTQADIGIVASNIGGVSHRCITQAGSEGAENLVFVSEQGMEMVGSTNTEIGYAVQNISRWPKPLMEERNRTAMNQAWSLFNIDRRELYFSFPTGSQTVPKTVMVANFARPRKAPRWTRLNRQNLTAGCISKGSGADYIQYVGNSDGRVLKMHDASVSDWGGSPFLSQIITQYHTQKRREQIKEYGWSFLDVLTSANYPVAVNQVMMRRGLPAAESNIHTLNVTGVESGWGEGYWGVATWGGTNYAGERIRPITARRGVGLSHIIQSYGWFRLNGEVIASRYKTDQISA</sequence>
<evidence type="ECO:0000313" key="1">
    <source>
        <dbReference type="EMBL" id="QJA87220.1"/>
    </source>
</evidence>
<name>A0A6M3KZ04_9ZZZZ</name>
<accession>A0A6M3KZ04</accession>